<dbReference type="EMBL" id="FWFX01000010">
    <property type="protein sequence ID" value="SLN59752.1"/>
    <property type="molecule type" value="Genomic_DNA"/>
</dbReference>
<dbReference type="AlphaFoldDB" id="A0A1X6ZS78"/>
<dbReference type="Proteomes" id="UP000193061">
    <property type="component" value="Unassembled WGS sequence"/>
</dbReference>
<gene>
    <name evidence="1" type="ORF">ROA7450_03097</name>
</gene>
<protein>
    <recommendedName>
        <fullName evidence="3">Tox-PAAR-like domain-containing protein</fullName>
    </recommendedName>
</protein>
<evidence type="ECO:0008006" key="3">
    <source>
        <dbReference type="Google" id="ProtNLM"/>
    </source>
</evidence>
<dbReference type="RefSeq" id="WP_085806732.1">
    <property type="nucleotide sequence ID" value="NZ_FWFX01000010.1"/>
</dbReference>
<sequence>MSFLLHQGAQVLCTHGGQATPTVASTRVTLGGQPATTLSHTYMISGCPFSTPESGPKPCTQVQWTTPATRVRIEGQSALMSTSQGVTLGPLGTQGTPMTVMQQTRVSGQ</sequence>
<accession>A0A1X6ZS78</accession>
<organism evidence="1 2">
    <name type="scientific">Roseovarius albus</name>
    <dbReference type="NCBI Taxonomy" id="1247867"/>
    <lineage>
        <taxon>Bacteria</taxon>
        <taxon>Pseudomonadati</taxon>
        <taxon>Pseudomonadota</taxon>
        <taxon>Alphaproteobacteria</taxon>
        <taxon>Rhodobacterales</taxon>
        <taxon>Roseobacteraceae</taxon>
        <taxon>Roseovarius</taxon>
    </lineage>
</organism>
<evidence type="ECO:0000313" key="1">
    <source>
        <dbReference type="EMBL" id="SLN59752.1"/>
    </source>
</evidence>
<reference evidence="1 2" key="1">
    <citation type="submission" date="2017-03" db="EMBL/GenBank/DDBJ databases">
        <authorList>
            <person name="Afonso C.L."/>
            <person name="Miller P.J."/>
            <person name="Scott M.A."/>
            <person name="Spackman E."/>
            <person name="Goraichik I."/>
            <person name="Dimitrov K.M."/>
            <person name="Suarez D.L."/>
            <person name="Swayne D.E."/>
        </authorList>
    </citation>
    <scope>NUCLEOTIDE SEQUENCE [LARGE SCALE GENOMIC DNA]</scope>
    <source>
        <strain evidence="1 2">CECT 7450</strain>
    </source>
</reference>
<name>A0A1X6ZS78_9RHOB</name>
<evidence type="ECO:0000313" key="2">
    <source>
        <dbReference type="Proteomes" id="UP000193061"/>
    </source>
</evidence>
<proteinExistence type="predicted"/>
<keyword evidence="2" id="KW-1185">Reference proteome</keyword>